<organism evidence="1 2">
    <name type="scientific">Fusobacterium necrophorum BL</name>
    <dbReference type="NCBI Taxonomy" id="1441732"/>
    <lineage>
        <taxon>Bacteria</taxon>
        <taxon>Fusobacteriati</taxon>
        <taxon>Fusobacteriota</taxon>
        <taxon>Fusobacteriia</taxon>
        <taxon>Fusobacteriales</taxon>
        <taxon>Fusobacteriaceae</taxon>
        <taxon>Fusobacterium</taxon>
    </lineage>
</organism>
<comment type="caution">
    <text evidence="1">The sequence shown here is derived from an EMBL/GenBank/DDBJ whole genome shotgun (WGS) entry which is preliminary data.</text>
</comment>
<dbReference type="Proteomes" id="UP000027473">
    <property type="component" value="Unassembled WGS sequence"/>
</dbReference>
<protein>
    <submittedName>
        <fullName evidence="1">Uncharacterized protein</fullName>
    </submittedName>
</protein>
<sequence length="108" mass="11535">MTIAAEETLTGSSVNLYGREGIRVTGEEGIHLSTAKNTREVQQKQSSTRVGANIGVKSEIKNTFENLRNPKSLIDTQGNVYGVINTASKLTGAIKDGAKVTNSIISKK</sequence>
<name>A0AB73BTC4_9FUSO</name>
<reference evidence="1 2" key="1">
    <citation type="submission" date="2014-01" db="EMBL/GenBank/DDBJ databases">
        <title>Comparative genomics of Fusobacterium necrophorum wild isolates.</title>
        <authorList>
            <person name="Kittichotirat W."/>
            <person name="Bumgarner R.E."/>
            <person name="Lawrence P."/>
        </authorList>
    </citation>
    <scope>NUCLEOTIDE SEQUENCE [LARGE SCALE GENOMIC DNA]</scope>
    <source>
        <strain evidence="1 2">BL</strain>
    </source>
</reference>
<dbReference type="AlphaFoldDB" id="A0AB73BTC4"/>
<accession>A0AB73BTC4</accession>
<dbReference type="EMBL" id="JAAC01000214">
    <property type="protein sequence ID" value="KDE60936.1"/>
    <property type="molecule type" value="Genomic_DNA"/>
</dbReference>
<evidence type="ECO:0000313" key="1">
    <source>
        <dbReference type="EMBL" id="KDE60936.1"/>
    </source>
</evidence>
<proteinExistence type="predicted"/>
<evidence type="ECO:0000313" key="2">
    <source>
        <dbReference type="Proteomes" id="UP000027473"/>
    </source>
</evidence>
<gene>
    <name evidence="1" type="ORF">FUSO3_11580</name>
</gene>